<proteinExistence type="predicted"/>
<dbReference type="Proteomes" id="UP000298021">
    <property type="component" value="Unassembled WGS sequence"/>
</dbReference>
<dbReference type="OrthoDB" id="2318820at2"/>
<comment type="caution">
    <text evidence="1">The sequence shown here is derived from an EMBL/GenBank/DDBJ whole genome shotgun (WGS) entry which is preliminary data.</text>
</comment>
<gene>
    <name evidence="1" type="ORF">EGT49_07730</name>
</gene>
<dbReference type="AlphaFoldDB" id="A0A4Z0JKH0"/>
<dbReference type="RefSeq" id="WP_135373113.1">
    <property type="nucleotide sequence ID" value="NZ_RKLY01000018.1"/>
</dbReference>
<sequence length="319" mass="36579">MNDKEISEEELNIEAIRKSIGEIYKSSQAMANMIDIRETMAVSLSGLGSLQKVLSNIGNSIDLTPIKVMADSVAKYQEILNPIATQFKDFLKEVEAISDSLAKDNPKRIRTLKMLSENGWTIGSDENAGMVIVDEVFELNEKEANDYLMNYFTANNFEKMFQELDYMIGFLDYGFKKQVKISKKLLKDDIDNLIMVIPTLFEVLTYVIDKKSNNLSTEKSVGSGYEKKVKEKLNKSNLGKDVYLEILLNILKVIGQFYKYGASFPEGIFKSEFSRPTVMHGRFDPNRYTKKNLFQVILLINSIKDYYPLIDYYRIAKDK</sequence>
<organism evidence="1 2">
    <name type="scientific">Companilactobacillus suantsaicola</name>
    <dbReference type="NCBI Taxonomy" id="2487723"/>
    <lineage>
        <taxon>Bacteria</taxon>
        <taxon>Bacillati</taxon>
        <taxon>Bacillota</taxon>
        <taxon>Bacilli</taxon>
        <taxon>Lactobacillales</taxon>
        <taxon>Lactobacillaceae</taxon>
        <taxon>Companilactobacillus</taxon>
    </lineage>
</organism>
<accession>A0A4Z0JKH0</accession>
<name>A0A4Z0JKH0_9LACO</name>
<evidence type="ECO:0000313" key="1">
    <source>
        <dbReference type="EMBL" id="TGD22807.1"/>
    </source>
</evidence>
<protein>
    <submittedName>
        <fullName evidence="1">Uncharacterized protein</fullName>
    </submittedName>
</protein>
<keyword evidence="2" id="KW-1185">Reference proteome</keyword>
<dbReference type="EMBL" id="RKLY01000018">
    <property type="protein sequence ID" value="TGD22807.1"/>
    <property type="molecule type" value="Genomic_DNA"/>
</dbReference>
<evidence type="ECO:0000313" key="2">
    <source>
        <dbReference type="Proteomes" id="UP000298021"/>
    </source>
</evidence>
<reference evidence="1 2" key="1">
    <citation type="submission" date="2018-10" db="EMBL/GenBank/DDBJ databases">
        <title>Lactobacillus sp. R7 and Lactobacillus sp. R19 isolated from fermented mustard green product of Taiwan.</title>
        <authorList>
            <person name="Lin S.-T."/>
        </authorList>
    </citation>
    <scope>NUCLEOTIDE SEQUENCE [LARGE SCALE GENOMIC DNA]</scope>
    <source>
        <strain evidence="1 2">BCRC 81127</strain>
    </source>
</reference>